<dbReference type="PANTHER" id="PTHR47150:SF6">
    <property type="entry name" value="OS01G0872900 PROTEIN"/>
    <property type="match status" value="1"/>
</dbReference>
<protein>
    <submittedName>
        <fullName evidence="3">Uncharacterized protein LOC110769781</fullName>
    </submittedName>
</protein>
<dbReference type="GeneID" id="110769781"/>
<dbReference type="KEGG" id="pavi:110769781"/>
<name>A0A6P5TR92_PRUAV</name>
<evidence type="ECO:0000256" key="1">
    <source>
        <dbReference type="SAM" id="MobiDB-lite"/>
    </source>
</evidence>
<reference evidence="3" key="1">
    <citation type="submission" date="2025-08" db="UniProtKB">
        <authorList>
            <consortium name="RefSeq"/>
        </authorList>
    </citation>
    <scope>IDENTIFICATION</scope>
</reference>
<dbReference type="Pfam" id="PF04827">
    <property type="entry name" value="Plant_tran"/>
    <property type="match status" value="2"/>
</dbReference>
<feature type="compositionally biased region" description="Acidic residues" evidence="1">
    <location>
        <begin position="275"/>
        <end position="286"/>
    </location>
</feature>
<accession>A0A6P5TR92</accession>
<evidence type="ECO:0000313" key="3">
    <source>
        <dbReference type="RefSeq" id="XP_021829511.1"/>
    </source>
</evidence>
<dbReference type="RefSeq" id="XP_021829511.1">
    <property type="nucleotide sequence ID" value="XM_021973819.1"/>
</dbReference>
<dbReference type="PANTHER" id="PTHR47150">
    <property type="entry name" value="OS12G0169200 PROTEIN"/>
    <property type="match status" value="1"/>
</dbReference>
<sequence length="308" mass="35918">MDYFVPNPIYTLEDFRRRFRMRRHVFLRLVNDIPNVNPYFRQTTDATGNLGFSPHQKLMSAIRMLAYASSADQIDESMRISKSTSIENLGEFCRTIVHTYKDEYLRQPTHEDQNRLLERVERRGFPGMIGSLDCMHWVWKNCPMGWKRSFSGKSKKPTIVLEVIASFDTWCGMLSLESWGPKMTSPYSDIHLSSIPSRRATLVESIRHPENAADEYFSTMQEAYYKDVERTFDILQAQFAIIRQPTKGWSLAKLNSIMMICIILHNMIVEDERDDYYDGESDNEDSDPNRSKRACASIYDGPDFPRDL</sequence>
<dbReference type="AlphaFoldDB" id="A0A6P5TR92"/>
<organism evidence="2 3">
    <name type="scientific">Prunus avium</name>
    <name type="common">Cherry</name>
    <name type="synonym">Cerasus avium</name>
    <dbReference type="NCBI Taxonomy" id="42229"/>
    <lineage>
        <taxon>Eukaryota</taxon>
        <taxon>Viridiplantae</taxon>
        <taxon>Streptophyta</taxon>
        <taxon>Embryophyta</taxon>
        <taxon>Tracheophyta</taxon>
        <taxon>Spermatophyta</taxon>
        <taxon>Magnoliopsida</taxon>
        <taxon>eudicotyledons</taxon>
        <taxon>Gunneridae</taxon>
        <taxon>Pentapetalae</taxon>
        <taxon>rosids</taxon>
        <taxon>fabids</taxon>
        <taxon>Rosales</taxon>
        <taxon>Rosaceae</taxon>
        <taxon>Amygdaloideae</taxon>
        <taxon>Amygdaleae</taxon>
        <taxon>Prunus</taxon>
    </lineage>
</organism>
<dbReference type="InterPro" id="IPR006912">
    <property type="entry name" value="Harbinger_derived_prot"/>
</dbReference>
<keyword evidence="2" id="KW-1185">Reference proteome</keyword>
<dbReference type="Proteomes" id="UP000515124">
    <property type="component" value="Unplaced"/>
</dbReference>
<evidence type="ECO:0000313" key="2">
    <source>
        <dbReference type="Proteomes" id="UP000515124"/>
    </source>
</evidence>
<proteinExistence type="predicted"/>
<feature type="region of interest" description="Disordered" evidence="1">
    <location>
        <begin position="275"/>
        <end position="308"/>
    </location>
</feature>
<gene>
    <name evidence="3" type="primary">LOC110769781</name>
</gene>